<sequence>MSTLLATPVTVIGLGAMGRGIARAFAGHGARVTVVDADPEATRDGHRQTLDEAAGDGEPVELTAAPDLATAVAGAALVIEAVVEDMAAKKDLLATVSGAAPAEAVVATNTSSLSIGEMARALEAPHRFVGMHFFNPPTRMRLVELVRGAHTDDRTVALAGEWVRAVGKTPVVCGDSPNFVVNRICRPLYYEAQLLVTQGVEPATVDAVARCALGHRMGPLQLLDFTGLHTHLASSETALREFGEPRYRPVPLTRRLVRSGLTGRAAGRGFYDYTAEKPRAAFDRVVRTSQEAPAGTIHLAGPGTEALLGNERLRTARDGAAETVLYSAPVALTDDDLAAVVRLRDSGRRVVVDSSDGRLIEDLPTGVEWLRLHARQDEPAAEVVEDTEAAIAPGAGVAAVARAVGAVTIAVPALPGLIADRLQHCLVNEAVLLVEEGNASPADVDTALRLGMNHPVGPFEYLNEQGAGLVYRGVCQLLDGFGDARYRPCQLLRRRAAGQRRQ</sequence>
<dbReference type="Gene3D" id="3.40.50.720">
    <property type="entry name" value="NAD(P)-binding Rossmann-like Domain"/>
    <property type="match status" value="1"/>
</dbReference>
<evidence type="ECO:0000256" key="1">
    <source>
        <dbReference type="ARBA" id="ARBA00005086"/>
    </source>
</evidence>
<dbReference type="InterPro" id="IPR006108">
    <property type="entry name" value="3HC_DH_C"/>
</dbReference>
<evidence type="ECO:0000259" key="4">
    <source>
        <dbReference type="Pfam" id="PF00725"/>
    </source>
</evidence>
<dbReference type="InterPro" id="IPR013328">
    <property type="entry name" value="6PGD_dom2"/>
</dbReference>
<accession>A0ABP7FAN6</accession>
<dbReference type="InterPro" id="IPR008927">
    <property type="entry name" value="6-PGluconate_DH-like_C_sf"/>
</dbReference>
<dbReference type="PANTHER" id="PTHR48075">
    <property type="entry name" value="3-HYDROXYACYL-COA DEHYDROGENASE FAMILY PROTEIN"/>
    <property type="match status" value="1"/>
</dbReference>
<dbReference type="EMBL" id="BAABDD010000003">
    <property type="protein sequence ID" value="GAA3731638.1"/>
    <property type="molecule type" value="Genomic_DNA"/>
</dbReference>
<dbReference type="PANTHER" id="PTHR48075:SF5">
    <property type="entry name" value="3-HYDROXYBUTYRYL-COA DEHYDROGENASE"/>
    <property type="match status" value="1"/>
</dbReference>
<keyword evidence="7" id="KW-1185">Reference proteome</keyword>
<evidence type="ECO:0000256" key="3">
    <source>
        <dbReference type="ARBA" id="ARBA00023002"/>
    </source>
</evidence>
<dbReference type="Proteomes" id="UP001500908">
    <property type="component" value="Unassembled WGS sequence"/>
</dbReference>
<feature type="domain" description="3-hydroxyacyl-CoA dehydrogenase C-terminal" evidence="4">
    <location>
        <begin position="416"/>
        <end position="496"/>
    </location>
</feature>
<dbReference type="RefSeq" id="WP_344967828.1">
    <property type="nucleotide sequence ID" value="NZ_BAABDD010000003.1"/>
</dbReference>
<dbReference type="Pfam" id="PF02737">
    <property type="entry name" value="3HCDH_N"/>
    <property type="match status" value="1"/>
</dbReference>
<evidence type="ECO:0008006" key="8">
    <source>
        <dbReference type="Google" id="ProtNLM"/>
    </source>
</evidence>
<evidence type="ECO:0000313" key="7">
    <source>
        <dbReference type="Proteomes" id="UP001500908"/>
    </source>
</evidence>
<name>A0ABP7FAN6_9ACTN</name>
<dbReference type="InterPro" id="IPR006176">
    <property type="entry name" value="3-OHacyl-CoA_DH_NAD-bd"/>
</dbReference>
<feature type="domain" description="3-hydroxyacyl-CoA dehydrogenase C-terminal" evidence="4">
    <location>
        <begin position="179"/>
        <end position="273"/>
    </location>
</feature>
<gene>
    <name evidence="6" type="ORF">GCM10022402_10450</name>
</gene>
<dbReference type="InterPro" id="IPR036291">
    <property type="entry name" value="NAD(P)-bd_dom_sf"/>
</dbReference>
<feature type="domain" description="3-hydroxyacyl-CoA dehydrogenase NAD binding" evidence="5">
    <location>
        <begin position="9"/>
        <end position="175"/>
    </location>
</feature>
<evidence type="ECO:0000256" key="2">
    <source>
        <dbReference type="ARBA" id="ARBA00009463"/>
    </source>
</evidence>
<dbReference type="SUPFAM" id="SSF51735">
    <property type="entry name" value="NAD(P)-binding Rossmann-fold domains"/>
    <property type="match status" value="1"/>
</dbReference>
<keyword evidence="3" id="KW-0560">Oxidoreductase</keyword>
<comment type="caution">
    <text evidence="6">The sequence shown here is derived from an EMBL/GenBank/DDBJ whole genome shotgun (WGS) entry which is preliminary data.</text>
</comment>
<reference evidence="7" key="1">
    <citation type="journal article" date="2019" name="Int. J. Syst. Evol. Microbiol.">
        <title>The Global Catalogue of Microorganisms (GCM) 10K type strain sequencing project: providing services to taxonomists for standard genome sequencing and annotation.</title>
        <authorList>
            <consortium name="The Broad Institute Genomics Platform"/>
            <consortium name="The Broad Institute Genome Sequencing Center for Infectious Disease"/>
            <person name="Wu L."/>
            <person name="Ma J."/>
        </authorList>
    </citation>
    <scope>NUCLEOTIDE SEQUENCE [LARGE SCALE GENOMIC DNA]</scope>
    <source>
        <strain evidence="7">JCM 17137</strain>
    </source>
</reference>
<comment type="similarity">
    <text evidence="2">Belongs to the 3-hydroxyacyl-CoA dehydrogenase family.</text>
</comment>
<dbReference type="Pfam" id="PF00725">
    <property type="entry name" value="3HCDH"/>
    <property type="match status" value="2"/>
</dbReference>
<protein>
    <recommendedName>
        <fullName evidence="8">3-hydroxybutyryl-CoA dehydrogenase</fullName>
    </recommendedName>
</protein>
<proteinExistence type="inferred from homology"/>
<evidence type="ECO:0000259" key="5">
    <source>
        <dbReference type="Pfam" id="PF02737"/>
    </source>
</evidence>
<organism evidence="6 7">
    <name type="scientific">Salinactinospora qingdaonensis</name>
    <dbReference type="NCBI Taxonomy" id="702744"/>
    <lineage>
        <taxon>Bacteria</taxon>
        <taxon>Bacillati</taxon>
        <taxon>Actinomycetota</taxon>
        <taxon>Actinomycetes</taxon>
        <taxon>Streptosporangiales</taxon>
        <taxon>Nocardiopsidaceae</taxon>
        <taxon>Salinactinospora</taxon>
    </lineage>
</organism>
<dbReference type="SUPFAM" id="SSF48179">
    <property type="entry name" value="6-phosphogluconate dehydrogenase C-terminal domain-like"/>
    <property type="match status" value="2"/>
</dbReference>
<dbReference type="Gene3D" id="1.10.1040.10">
    <property type="entry name" value="N-(1-d-carboxylethyl)-l-norvaline Dehydrogenase, domain 2"/>
    <property type="match status" value="2"/>
</dbReference>
<comment type="pathway">
    <text evidence="1">Lipid metabolism; butanoate metabolism.</text>
</comment>
<evidence type="ECO:0000313" key="6">
    <source>
        <dbReference type="EMBL" id="GAA3731638.1"/>
    </source>
</evidence>